<evidence type="ECO:0000313" key="2">
    <source>
        <dbReference type="Proteomes" id="UP000499080"/>
    </source>
</evidence>
<name>A0A4Y2QKG7_ARAVE</name>
<gene>
    <name evidence="1" type="ORF">AVEN_108178_1</name>
</gene>
<dbReference type="Proteomes" id="UP000499080">
    <property type="component" value="Unassembled WGS sequence"/>
</dbReference>
<proteinExistence type="predicted"/>
<sequence>MLSTHSKFKLQVSAPLLLKLLAQSGNFCGVSGKPSHFIPDTCSTSDGEKCLNHIQTSSSRSGQKFIPRPSEVPLGNVSRQRGRTLAGAAERAPLSQVIYYRTPARLQTRRNASTTSRQVPATPVRNFCNLRPRCL</sequence>
<evidence type="ECO:0000313" key="1">
    <source>
        <dbReference type="EMBL" id="GBN63756.1"/>
    </source>
</evidence>
<protein>
    <submittedName>
        <fullName evidence="1">Uncharacterized protein</fullName>
    </submittedName>
</protein>
<organism evidence="1 2">
    <name type="scientific">Araneus ventricosus</name>
    <name type="common">Orbweaver spider</name>
    <name type="synonym">Epeira ventricosa</name>
    <dbReference type="NCBI Taxonomy" id="182803"/>
    <lineage>
        <taxon>Eukaryota</taxon>
        <taxon>Metazoa</taxon>
        <taxon>Ecdysozoa</taxon>
        <taxon>Arthropoda</taxon>
        <taxon>Chelicerata</taxon>
        <taxon>Arachnida</taxon>
        <taxon>Araneae</taxon>
        <taxon>Araneomorphae</taxon>
        <taxon>Entelegynae</taxon>
        <taxon>Araneoidea</taxon>
        <taxon>Araneidae</taxon>
        <taxon>Araneus</taxon>
    </lineage>
</organism>
<comment type="caution">
    <text evidence="1">The sequence shown here is derived from an EMBL/GenBank/DDBJ whole genome shotgun (WGS) entry which is preliminary data.</text>
</comment>
<accession>A0A4Y2QKG7</accession>
<reference evidence="1 2" key="1">
    <citation type="journal article" date="2019" name="Sci. Rep.">
        <title>Orb-weaving spider Araneus ventricosus genome elucidates the spidroin gene catalogue.</title>
        <authorList>
            <person name="Kono N."/>
            <person name="Nakamura H."/>
            <person name="Ohtoshi R."/>
            <person name="Moran D.A.P."/>
            <person name="Shinohara A."/>
            <person name="Yoshida Y."/>
            <person name="Fujiwara M."/>
            <person name="Mori M."/>
            <person name="Tomita M."/>
            <person name="Arakawa K."/>
        </authorList>
    </citation>
    <scope>NUCLEOTIDE SEQUENCE [LARGE SCALE GENOMIC DNA]</scope>
</reference>
<keyword evidence="2" id="KW-1185">Reference proteome</keyword>
<dbReference type="EMBL" id="BGPR01014104">
    <property type="protein sequence ID" value="GBN63756.1"/>
    <property type="molecule type" value="Genomic_DNA"/>
</dbReference>
<dbReference type="AlphaFoldDB" id="A0A4Y2QKG7"/>